<dbReference type="Proteomes" id="UP000785200">
    <property type="component" value="Unassembled WGS sequence"/>
</dbReference>
<proteinExistence type="predicted"/>
<keyword evidence="3" id="KW-1185">Reference proteome</keyword>
<dbReference type="OrthoDB" id="3913322at2759"/>
<evidence type="ECO:0000313" key="2">
    <source>
        <dbReference type="EMBL" id="KAG0646359.1"/>
    </source>
</evidence>
<comment type="caution">
    <text evidence="2">The sequence shown here is derived from an EMBL/GenBank/DDBJ whole genome shotgun (WGS) entry which is preliminary data.</text>
</comment>
<evidence type="ECO:0000256" key="1">
    <source>
        <dbReference type="SAM" id="SignalP"/>
    </source>
</evidence>
<gene>
    <name evidence="2" type="ORF">D0Z07_8118</name>
</gene>
<feature type="chain" id="PRO_5040287603" evidence="1">
    <location>
        <begin position="21"/>
        <end position="511"/>
    </location>
</feature>
<sequence>MRFSSTAFVVAFIFLSGANAFINSITAPASIAAGQPFWVSYNTEAHNMYVREENILFEASLEHSRWRHAFRTFSFPYIPQRAMADCPVTSRAVQNVAIVAGIAPGSGYQESLGTVVESEYLNFSKFTPAGFTMYIDPNMPDGPAVISVAVFELIGALASPYTSLHQVSVNPQNGLSPPCIEHSLITKVQSTSSLAALALADSYAWAWLDSAVAGDKSWKGVVGLTGVPQSGDEQHSDTALVQAQGANAPDPILSWAPQLIALNHPFNMQEGRCQQIVDKLHCIQPFLFLDPQTINFCINATFLHHATVALKRDSPVAPELREYAGQILLSGPSNFNQAVNPSLSLICSLVVDAPLVLGETPLPSPSRIPFWDLLGEPMPFSNFSGIGHLPVMTSRSFLESGEWVGYYDYSMNLRRARWDPHMKGIRFAAAPEFGRWAFKASGSDGVGDFTLEGTVVMNGEIEMKKIYINYPGQLSWDWKASMTPFGIVGTWGQRLQQHGYFWLWKRGWSQE</sequence>
<organism evidence="2 3">
    <name type="scientific">Hyphodiscus hymeniophilus</name>
    <dbReference type="NCBI Taxonomy" id="353542"/>
    <lineage>
        <taxon>Eukaryota</taxon>
        <taxon>Fungi</taxon>
        <taxon>Dikarya</taxon>
        <taxon>Ascomycota</taxon>
        <taxon>Pezizomycotina</taxon>
        <taxon>Leotiomycetes</taxon>
        <taxon>Helotiales</taxon>
        <taxon>Hyphodiscaceae</taxon>
        <taxon>Hyphodiscus</taxon>
    </lineage>
</organism>
<dbReference type="EMBL" id="VNKQ01000016">
    <property type="protein sequence ID" value="KAG0646359.1"/>
    <property type="molecule type" value="Genomic_DNA"/>
</dbReference>
<dbReference type="AlphaFoldDB" id="A0A9P6VEG7"/>
<dbReference type="Pfam" id="PF19271">
    <property type="entry name" value="Nis1"/>
    <property type="match status" value="1"/>
</dbReference>
<feature type="signal peptide" evidence="1">
    <location>
        <begin position="1"/>
        <end position="20"/>
    </location>
</feature>
<reference evidence="2" key="1">
    <citation type="submission" date="2019-07" db="EMBL/GenBank/DDBJ databases">
        <title>Hyphodiscus hymeniophilus genome sequencing and assembly.</title>
        <authorList>
            <person name="Kramer G."/>
            <person name="Nodwell J."/>
        </authorList>
    </citation>
    <scope>NUCLEOTIDE SEQUENCE</scope>
    <source>
        <strain evidence="2">ATCC 34498</strain>
    </source>
</reference>
<keyword evidence="1" id="KW-0732">Signal</keyword>
<accession>A0A9P6VEG7</accession>
<dbReference type="InterPro" id="IPR045469">
    <property type="entry name" value="Nis1"/>
</dbReference>
<name>A0A9P6VEG7_9HELO</name>
<evidence type="ECO:0000313" key="3">
    <source>
        <dbReference type="Proteomes" id="UP000785200"/>
    </source>
</evidence>
<protein>
    <submittedName>
        <fullName evidence="2">Uncharacterized protein</fullName>
    </submittedName>
</protein>